<evidence type="ECO:0000256" key="1">
    <source>
        <dbReference type="SAM" id="Phobius"/>
    </source>
</evidence>
<keyword evidence="1" id="KW-0812">Transmembrane</keyword>
<dbReference type="Proteomes" id="UP001302274">
    <property type="component" value="Unassembled WGS sequence"/>
</dbReference>
<protein>
    <submittedName>
        <fullName evidence="3">CFI-box-CTERM domain-containing protein</fullName>
    </submittedName>
</protein>
<dbReference type="EMBL" id="JAYGJQ010000001">
    <property type="protein sequence ID" value="MEA9356149.1"/>
    <property type="molecule type" value="Genomic_DNA"/>
</dbReference>
<name>A0ABU5VSW7_9BACT</name>
<evidence type="ECO:0000313" key="3">
    <source>
        <dbReference type="EMBL" id="MEA9356149.1"/>
    </source>
</evidence>
<dbReference type="InterPro" id="IPR049886">
    <property type="entry name" value="CFI_box_CTERM_dom"/>
</dbReference>
<feature type="chain" id="PRO_5047102158" evidence="2">
    <location>
        <begin position="21"/>
        <end position="431"/>
    </location>
</feature>
<gene>
    <name evidence="3" type="ORF">SHI21_08050</name>
</gene>
<evidence type="ECO:0000256" key="2">
    <source>
        <dbReference type="SAM" id="SignalP"/>
    </source>
</evidence>
<feature type="transmembrane region" description="Helical" evidence="1">
    <location>
        <begin position="398"/>
        <end position="421"/>
    </location>
</feature>
<comment type="caution">
    <text evidence="3">The sequence shown here is derived from an EMBL/GenBank/DDBJ whole genome shotgun (WGS) entry which is preliminary data.</text>
</comment>
<keyword evidence="1" id="KW-1133">Transmembrane helix</keyword>
<proteinExistence type="predicted"/>
<reference evidence="3 4" key="1">
    <citation type="submission" date="2023-11" db="EMBL/GenBank/DDBJ databases">
        <title>A Novel Polar Bacteriovorax (B. antarcticus) Isolated from the Biocrust in Antarctica.</title>
        <authorList>
            <person name="Mun W."/>
            <person name="Choi S.Y."/>
            <person name="Mitchell R.J."/>
        </authorList>
    </citation>
    <scope>NUCLEOTIDE SEQUENCE [LARGE SCALE GENOMIC DNA]</scope>
    <source>
        <strain evidence="3 4">PP10</strain>
    </source>
</reference>
<feature type="signal peptide" evidence="2">
    <location>
        <begin position="1"/>
        <end position="20"/>
    </location>
</feature>
<keyword evidence="1" id="KW-0472">Membrane</keyword>
<accession>A0ABU5VSW7</accession>
<dbReference type="RefSeq" id="WP_323575826.1">
    <property type="nucleotide sequence ID" value="NZ_JAYGJQ010000001.1"/>
</dbReference>
<organism evidence="3 4">
    <name type="scientific">Bacteriovorax antarcticus</name>
    <dbReference type="NCBI Taxonomy" id="3088717"/>
    <lineage>
        <taxon>Bacteria</taxon>
        <taxon>Pseudomonadati</taxon>
        <taxon>Bdellovibrionota</taxon>
        <taxon>Bacteriovoracia</taxon>
        <taxon>Bacteriovoracales</taxon>
        <taxon>Bacteriovoracaceae</taxon>
        <taxon>Bacteriovorax</taxon>
    </lineage>
</organism>
<sequence length="431" mass="48053">MMKKYLLLSFLTLWAAQSFAADSIALNPDIDFAMNGKTNITFPLNVVSTTKTPTEAAPAKVYVPMGGPNGQANYIIEKGVTTLFSKADAGTNIQFPLYVNVGAGDRWLYVAVKATSTASNPYRLTKKIFTTPYNSVTNRNETVPLTTPELCSQQADCDNFAATSNTEKKLMVYFFLSADQALTIPQDIDPVTAYPGGIFFEVNMSNRIYDSTQVLPVITAIRSGDKRVIISYTSTTNIASPKAMRVFIHDGAPGIVNQPIQNYYTAQAGSRLYTTEFAYAYSGEVTVNNLENDSQYFLSVLLEDQYKFGTVLSDDALGEAKAIEELLKKNACFLLTAGFGEDHYVISYFRHFRDTVLSQSYLGRAFINIYYETAPKYALMIYQHEGIRAVIRGFAYTLYFIFNFYYVFIAGAVFAGAALVYRKRDKFRPSL</sequence>
<keyword evidence="2" id="KW-0732">Signal</keyword>
<keyword evidence="4" id="KW-1185">Reference proteome</keyword>
<evidence type="ECO:0000313" key="4">
    <source>
        <dbReference type="Proteomes" id="UP001302274"/>
    </source>
</evidence>
<dbReference type="NCBIfam" id="NF041770">
    <property type="entry name" value="CFI_box_CTERM"/>
    <property type="match status" value="1"/>
</dbReference>